<evidence type="ECO:0000313" key="1">
    <source>
        <dbReference type="EMBL" id="KFF31217.1"/>
    </source>
</evidence>
<evidence type="ECO:0000313" key="2">
    <source>
        <dbReference type="Proteomes" id="UP000028730"/>
    </source>
</evidence>
<proteinExistence type="predicted"/>
<gene>
    <name evidence="1" type="ORF">BBOMB_0555</name>
</gene>
<dbReference type="Proteomes" id="UP000028730">
    <property type="component" value="Unassembled WGS sequence"/>
</dbReference>
<protein>
    <submittedName>
        <fullName evidence="1">Uncharacterized protein</fullName>
    </submittedName>
</protein>
<dbReference type="STRING" id="1341695.BBOMB_0555"/>
<name>A0A080N2K3_9BIFI</name>
<sequence length="108" mass="12116">MWFVSVSGLMRTVYTGHRVRRVLQRAHRVSGRVSSAAHAFLPWTSFLPMPELFSRSSQKRDVDALPENTLGKLSVGGIWVVAAHWHIKRGLVVQSHTMTDIKGFCSDA</sequence>
<comment type="caution">
    <text evidence="1">The sequence shown here is derived from an EMBL/GenBank/DDBJ whole genome shotgun (WGS) entry which is preliminary data.</text>
</comment>
<accession>A0A080N2K3</accession>
<keyword evidence="2" id="KW-1185">Reference proteome</keyword>
<organism evidence="1 2">
    <name type="scientific">Bifidobacterium bombi DSM 19703</name>
    <dbReference type="NCBI Taxonomy" id="1341695"/>
    <lineage>
        <taxon>Bacteria</taxon>
        <taxon>Bacillati</taxon>
        <taxon>Actinomycetota</taxon>
        <taxon>Actinomycetes</taxon>
        <taxon>Bifidobacteriales</taxon>
        <taxon>Bifidobacteriaceae</taxon>
        <taxon>Bifidobacterium</taxon>
    </lineage>
</organism>
<dbReference type="EMBL" id="ATLK01000001">
    <property type="protein sequence ID" value="KFF31217.1"/>
    <property type="molecule type" value="Genomic_DNA"/>
</dbReference>
<reference evidence="1 2" key="1">
    <citation type="journal article" date="2014" name="Appl. Environ. Microbiol.">
        <title>Genomic encyclopedia of type strains of the genus Bifidobacterium.</title>
        <authorList>
            <person name="Milani C."/>
            <person name="Lugli G.A."/>
            <person name="Duranti S."/>
            <person name="Turroni F."/>
            <person name="Bottacini F."/>
            <person name="Mangifesta M."/>
            <person name="Sanchez B."/>
            <person name="Viappiani A."/>
            <person name="Mancabelli L."/>
            <person name="Taminiau B."/>
            <person name="Delcenserie V."/>
            <person name="Barrangou R."/>
            <person name="Margolles A."/>
            <person name="van Sinderen D."/>
            <person name="Ventura M."/>
        </authorList>
    </citation>
    <scope>NUCLEOTIDE SEQUENCE [LARGE SCALE GENOMIC DNA]</scope>
    <source>
        <strain evidence="1 2">DSM 19703</strain>
    </source>
</reference>
<dbReference type="AlphaFoldDB" id="A0A080N2K3"/>